<evidence type="ECO:0000256" key="1">
    <source>
        <dbReference type="SAM" id="MobiDB-lite"/>
    </source>
</evidence>
<evidence type="ECO:0000313" key="3">
    <source>
        <dbReference type="Proteomes" id="UP001163105"/>
    </source>
</evidence>
<organism evidence="2 3">
    <name type="scientific">Purpureocillium lavendulum</name>
    <dbReference type="NCBI Taxonomy" id="1247861"/>
    <lineage>
        <taxon>Eukaryota</taxon>
        <taxon>Fungi</taxon>
        <taxon>Dikarya</taxon>
        <taxon>Ascomycota</taxon>
        <taxon>Pezizomycotina</taxon>
        <taxon>Sordariomycetes</taxon>
        <taxon>Hypocreomycetidae</taxon>
        <taxon>Hypocreales</taxon>
        <taxon>Ophiocordycipitaceae</taxon>
        <taxon>Purpureocillium</taxon>
    </lineage>
</organism>
<protein>
    <submittedName>
        <fullName evidence="2">Uncharacterized protein</fullName>
    </submittedName>
</protein>
<comment type="caution">
    <text evidence="2">The sequence shown here is derived from an EMBL/GenBank/DDBJ whole genome shotgun (WGS) entry which is preliminary data.</text>
</comment>
<feature type="region of interest" description="Disordered" evidence="1">
    <location>
        <begin position="153"/>
        <end position="205"/>
    </location>
</feature>
<dbReference type="AlphaFoldDB" id="A0AB34FZP2"/>
<feature type="compositionally biased region" description="Low complexity" evidence="1">
    <location>
        <begin position="186"/>
        <end position="196"/>
    </location>
</feature>
<feature type="compositionally biased region" description="Low complexity" evidence="1">
    <location>
        <begin position="153"/>
        <end position="176"/>
    </location>
</feature>
<evidence type="ECO:0000313" key="2">
    <source>
        <dbReference type="EMBL" id="KAJ6443912.1"/>
    </source>
</evidence>
<sequence>MPATPLIFEPRSLTAPTATRPMRIRFATGGGRKGNPIFPATMLRLSYGFYDQADQEFDIFCDDVITPRDVMPVEDDRRRRSSSSNSAGDGEDKNNNDGTVLPVYSIEVPSGNIPRVPRCKPRNTNTKVVVYAWRQEKLLDSWVVGEFPGLSAEEAAAAKAEGKAQSQAQAQAQAQRTQRRRRGPQRRSPSSADSNSSGGGEWEQI</sequence>
<dbReference type="EMBL" id="JAQHRD010000002">
    <property type="protein sequence ID" value="KAJ6443912.1"/>
    <property type="molecule type" value="Genomic_DNA"/>
</dbReference>
<feature type="region of interest" description="Disordered" evidence="1">
    <location>
        <begin position="71"/>
        <end position="102"/>
    </location>
</feature>
<accession>A0AB34FZP2</accession>
<dbReference type="Proteomes" id="UP001163105">
    <property type="component" value="Unassembled WGS sequence"/>
</dbReference>
<reference evidence="2" key="1">
    <citation type="submission" date="2023-01" db="EMBL/GenBank/DDBJ databases">
        <title>The growth and conidiation of Purpureocillium lavendulum are regulated by nitrogen source and histone H3K14 acetylation.</title>
        <authorList>
            <person name="Tang P."/>
            <person name="Han J."/>
            <person name="Zhang C."/>
            <person name="Tang P."/>
            <person name="Qi F."/>
            <person name="Zhang K."/>
            <person name="Liang L."/>
        </authorList>
    </citation>
    <scope>NUCLEOTIDE SEQUENCE</scope>
    <source>
        <strain evidence="2">YMF1.00683</strain>
    </source>
</reference>
<proteinExistence type="predicted"/>
<name>A0AB34FZP2_9HYPO</name>
<keyword evidence="3" id="KW-1185">Reference proteome</keyword>
<gene>
    <name evidence="2" type="ORF">O9K51_02304</name>
</gene>